<dbReference type="AlphaFoldDB" id="A0A699IMD4"/>
<protein>
    <submittedName>
        <fullName evidence="1">Zinc finger, CCHC-type</fullName>
    </submittedName>
</protein>
<name>A0A699IMD4_TANCI</name>
<comment type="caution">
    <text evidence="1">The sequence shown here is derived from an EMBL/GenBank/DDBJ whole genome shotgun (WGS) entry which is preliminary data.</text>
</comment>
<sequence length="336" mass="38227">GAHEDRGTKVFQVSNDDTTVAQRRLEDKKPAVKETNVTLLAKVCCFLIQSVLSKVLWAEDTTRNMGFNESGEYKKTFIGSGVGMGSMYVLYGFEFEVKPREYHTFEVEPRRMPIKEHVYKKEDNNEAAFAVAVVEKIYAHESLTFNNKVACEVIFKWKAGLKDGMDARSDVYVLNNGCRKCSDDSDGYYQGRLVEIKAVNPRLAPRRRLADFCNTGYYSEYTLEKENVLCIKIVRDQNGNTLRVSQFRFYNEKLVQTLLEGHSILSLEGSLLGDCDMKKNLQVFMDFDYAMERSITVMESRYELSLVACIATGALVKAGSRFEVSTQSRLLRIGID</sequence>
<proteinExistence type="predicted"/>
<feature type="non-terminal residue" evidence="1">
    <location>
        <position position="1"/>
    </location>
</feature>
<evidence type="ECO:0000313" key="1">
    <source>
        <dbReference type="EMBL" id="GEZ52083.1"/>
    </source>
</evidence>
<reference evidence="1" key="1">
    <citation type="journal article" date="2019" name="Sci. Rep.">
        <title>Draft genome of Tanacetum cinerariifolium, the natural source of mosquito coil.</title>
        <authorList>
            <person name="Yamashiro T."/>
            <person name="Shiraishi A."/>
            <person name="Satake H."/>
            <person name="Nakayama K."/>
        </authorList>
    </citation>
    <scope>NUCLEOTIDE SEQUENCE</scope>
</reference>
<gene>
    <name evidence="1" type="ORF">Tci_524056</name>
</gene>
<accession>A0A699IMD4</accession>
<organism evidence="1">
    <name type="scientific">Tanacetum cinerariifolium</name>
    <name type="common">Dalmatian daisy</name>
    <name type="synonym">Chrysanthemum cinerariifolium</name>
    <dbReference type="NCBI Taxonomy" id="118510"/>
    <lineage>
        <taxon>Eukaryota</taxon>
        <taxon>Viridiplantae</taxon>
        <taxon>Streptophyta</taxon>
        <taxon>Embryophyta</taxon>
        <taxon>Tracheophyta</taxon>
        <taxon>Spermatophyta</taxon>
        <taxon>Magnoliopsida</taxon>
        <taxon>eudicotyledons</taxon>
        <taxon>Gunneridae</taxon>
        <taxon>Pentapetalae</taxon>
        <taxon>asterids</taxon>
        <taxon>campanulids</taxon>
        <taxon>Asterales</taxon>
        <taxon>Asteraceae</taxon>
        <taxon>Asteroideae</taxon>
        <taxon>Anthemideae</taxon>
        <taxon>Anthemidinae</taxon>
        <taxon>Tanacetum</taxon>
    </lineage>
</organism>
<dbReference type="EMBL" id="BKCJ010289047">
    <property type="protein sequence ID" value="GEZ52083.1"/>
    <property type="molecule type" value="Genomic_DNA"/>
</dbReference>